<accession>Q7LYX1</accession>
<proteinExistence type="predicted"/>
<dbReference type="RefSeq" id="WP_010868906.1">
    <property type="nucleotide sequence ID" value="NC_000905.1"/>
</dbReference>
<reference evidence="1" key="1">
    <citation type="journal article" date="2001" name="Plasmid">
        <title>Comparative sequence analysis of plasmids pME2001 and pME2200 of methanothermobacter marburgensis strains Marburg and ZH3.</title>
        <authorList>
            <person name="Luo Y."/>
            <person name="Leisinger T."/>
            <person name="Wasserfallen A."/>
        </authorList>
    </citation>
    <scope>NUCLEOTIDE SEQUENCE</scope>
    <source>
        <strain evidence="1">ZH3</strain>
        <plasmid evidence="1">pME2200</plasmid>
    </source>
</reference>
<organism evidence="1">
    <name type="scientific">Methanothermobacter thermautotrophicus</name>
    <name type="common">Methanobacterium thermoformicicum</name>
    <dbReference type="NCBI Taxonomy" id="145262"/>
    <lineage>
        <taxon>Archaea</taxon>
        <taxon>Methanobacteriati</taxon>
        <taxon>Methanobacteriota</taxon>
        <taxon>Methanomada group</taxon>
        <taxon>Methanobacteria</taxon>
        <taxon>Methanobacteriales</taxon>
        <taxon>Methanobacteriaceae</taxon>
        <taxon>Methanothermobacter</taxon>
    </lineage>
</organism>
<dbReference type="GeneID" id="9705510"/>
<evidence type="ECO:0000313" key="1">
    <source>
        <dbReference type="EMBL" id="AAF00127.1"/>
    </source>
</evidence>
<sequence length="133" mass="15292">MPLSLATSNRVPEAWRDLIISAMSNLAPLGRDPNTKEFTDELHHLSGEDMGTVMEILGIAVAEGFLEYDDHYRLILGPAGEEYVRLSSRVKVEETRRLTLRRALRRFRDKRRACRHLSLGDKALYDYYYHGGL</sequence>
<name>Q7LYX1_METTF</name>
<dbReference type="GeneID" id="77400569"/>
<dbReference type="AlphaFoldDB" id="Q7LYX1"/>
<protein>
    <submittedName>
        <fullName evidence="1">Uncharacterized protein</fullName>
    </submittedName>
</protein>
<dbReference type="EMBL" id="AF145236">
    <property type="protein sequence ID" value="AAF00127.1"/>
    <property type="molecule type" value="Genomic_DNA"/>
</dbReference>
<keyword evidence="1" id="KW-0614">Plasmid</keyword>
<geneLocation type="plasmid" evidence="1">
    <name>pME2200</name>
</geneLocation>